<keyword evidence="3 7" id="KW-0812">Transmembrane</keyword>
<dbReference type="PRINTS" id="PR01217">
    <property type="entry name" value="PRICHEXTENSN"/>
</dbReference>
<dbReference type="SUPFAM" id="SSF49879">
    <property type="entry name" value="SMAD/FHA domain"/>
    <property type="match status" value="1"/>
</dbReference>
<evidence type="ECO:0000259" key="8">
    <source>
        <dbReference type="PROSITE" id="PS50893"/>
    </source>
</evidence>
<evidence type="ECO:0000256" key="5">
    <source>
        <dbReference type="ARBA" id="ARBA00023136"/>
    </source>
</evidence>
<dbReference type="Pfam" id="PF00005">
    <property type="entry name" value="ABC_tran"/>
    <property type="match status" value="1"/>
</dbReference>
<keyword evidence="5 7" id="KW-0472">Membrane</keyword>
<feature type="domain" description="ABC transporter" evidence="8">
    <location>
        <begin position="246"/>
        <end position="491"/>
    </location>
</feature>
<proteinExistence type="predicted"/>
<evidence type="ECO:0000256" key="4">
    <source>
        <dbReference type="ARBA" id="ARBA00022989"/>
    </source>
</evidence>
<dbReference type="InterPro" id="IPR027417">
    <property type="entry name" value="P-loop_NTPase"/>
</dbReference>
<accession>A0A1A0VUG4</accession>
<reference evidence="9 10" key="1">
    <citation type="submission" date="2016-06" db="EMBL/GenBank/DDBJ databases">
        <authorList>
            <person name="Kjaerup R.B."/>
            <person name="Dalgaard T.S."/>
            <person name="Juul-Madsen H.R."/>
        </authorList>
    </citation>
    <scope>NUCLEOTIDE SEQUENCE [LARGE SCALE GENOMIC DNA]</scope>
    <source>
        <strain evidence="9 10">852002-51834_SCH5396731</strain>
    </source>
</reference>
<feature type="region of interest" description="Disordered" evidence="6">
    <location>
        <begin position="98"/>
        <end position="215"/>
    </location>
</feature>
<dbReference type="InterPro" id="IPR003439">
    <property type="entry name" value="ABC_transporter-like_ATP-bd"/>
</dbReference>
<evidence type="ECO:0000313" key="10">
    <source>
        <dbReference type="Proteomes" id="UP000091914"/>
    </source>
</evidence>
<evidence type="ECO:0000313" key="9">
    <source>
        <dbReference type="EMBL" id="OBB86863.1"/>
    </source>
</evidence>
<dbReference type="Pfam" id="PF01061">
    <property type="entry name" value="ABC2_membrane"/>
    <property type="match status" value="1"/>
</dbReference>
<feature type="compositionally biased region" description="Pro residues" evidence="6">
    <location>
        <begin position="163"/>
        <end position="207"/>
    </location>
</feature>
<feature type="transmembrane region" description="Helical" evidence="7">
    <location>
        <begin position="552"/>
        <end position="571"/>
    </location>
</feature>
<feature type="transmembrane region" description="Helical" evidence="7">
    <location>
        <begin position="639"/>
        <end position="658"/>
    </location>
</feature>
<feature type="transmembrane region" description="Helical" evidence="7">
    <location>
        <begin position="678"/>
        <end position="699"/>
    </location>
</feature>
<evidence type="ECO:0000256" key="3">
    <source>
        <dbReference type="ARBA" id="ARBA00022692"/>
    </source>
</evidence>
<dbReference type="RefSeq" id="WP_064878144.1">
    <property type="nucleotide sequence ID" value="NZ_LZSX01000025.1"/>
</dbReference>
<evidence type="ECO:0000256" key="2">
    <source>
        <dbReference type="ARBA" id="ARBA00022448"/>
    </source>
</evidence>
<dbReference type="PROSITE" id="PS50893">
    <property type="entry name" value="ABC_TRANSPORTER_2"/>
    <property type="match status" value="1"/>
</dbReference>
<dbReference type="GO" id="GO:0005524">
    <property type="term" value="F:ATP binding"/>
    <property type="evidence" value="ECO:0007669"/>
    <property type="project" value="InterPro"/>
</dbReference>
<gene>
    <name evidence="9" type="ORF">A5760_03295</name>
</gene>
<feature type="compositionally biased region" description="Pro residues" evidence="6">
    <location>
        <begin position="114"/>
        <end position="150"/>
    </location>
</feature>
<dbReference type="InterPro" id="IPR008984">
    <property type="entry name" value="SMAD_FHA_dom_sf"/>
</dbReference>
<dbReference type="GO" id="GO:0016887">
    <property type="term" value="F:ATP hydrolysis activity"/>
    <property type="evidence" value="ECO:0007669"/>
    <property type="project" value="InterPro"/>
</dbReference>
<dbReference type="InterPro" id="IPR013525">
    <property type="entry name" value="ABC2_TM"/>
</dbReference>
<dbReference type="OrthoDB" id="9804819at2"/>
<dbReference type="PANTHER" id="PTHR48041">
    <property type="entry name" value="ABC TRANSPORTER G FAMILY MEMBER 28"/>
    <property type="match status" value="1"/>
</dbReference>
<feature type="region of interest" description="Disordered" evidence="6">
    <location>
        <begin position="510"/>
        <end position="532"/>
    </location>
</feature>
<sequence length="820" mass="86877">MPTEASAFPASLTVWAGPTRYVFTPGRDVLVGYGPGCDIPLEHMGNPPRPLHAPRVDVILRFTGTHWVAIDLSRHGIFAGGSRVPALEIRDGLGISIGDPQHGPRLVFQTAPSAAPPGPPPPAGPAYPPQPPPIPPGAAPPGRPNEPNPRVPTQSATQRMPVVTPPPPAVQRPVQPGPPPPPPPAAVPPPAAPPAQPPAPPVPPPAAEPEQHKGPSLIERMVTSKLRVQRPSFRTEEPNSTFRLPLRTASRTTGATAYQLGLTVDGRETLSGISFTARPGAMTAVIGPSAARNSALLALLAGTREPRAGRVIVDGHDVHADPEFMRTRIGVVPRDDRLHRQLTVAQVVGYAAELRLPPDTVAEQRDHVVSQVLDELELTPHRDTRIRKLSPEVRRCAALAVELVSRPSLLVVDEPTAGLDAAQQRHVMAMLRHQANIGCAVVVAISAHTSLTDVNACDQVLVLTAAGKVAYLGTPLQVESAMGTTEWSRVLAQVGADPEGAHRAFRARPQTAAPTTPPEVAAPGPPPPGLSRNRQIRLLARREVRLLLGDRIYFAFLAILPFVLAGLALLIPGESGLTRPEPGSSTNAHEAIEILAAFNIAAVIIGTALTIRAVVCEHRVFRREQEVGLSAPAYLTAKLTVYGLAAAIWTAVVFAIVIAVKGEPGRSAVLLHNATVELYVSVAVTAIVAGVIGLALSSLGKSLREVLPLVVPVILASALFNGSLVQLVSVLGLQQISWFVPAQWGFAAAASTANLRRVDSLAADVVTWTHYSGWWVFDMGMLVLFGIIAAGFTLYRLRSPLGQSRGPSPDPEPQTGRPER</sequence>
<evidence type="ECO:0000256" key="1">
    <source>
        <dbReference type="ARBA" id="ARBA00004141"/>
    </source>
</evidence>
<evidence type="ECO:0000256" key="6">
    <source>
        <dbReference type="SAM" id="MobiDB-lite"/>
    </source>
</evidence>
<evidence type="ECO:0000256" key="7">
    <source>
        <dbReference type="SAM" id="Phobius"/>
    </source>
</evidence>
<protein>
    <submittedName>
        <fullName evidence="9">ABC transporter</fullName>
    </submittedName>
</protein>
<feature type="transmembrane region" description="Helical" evidence="7">
    <location>
        <begin position="706"/>
        <end position="728"/>
    </location>
</feature>
<dbReference type="InterPro" id="IPR050352">
    <property type="entry name" value="ABCG_transporters"/>
</dbReference>
<comment type="subcellular location">
    <subcellularLocation>
        <location evidence="1">Membrane</location>
        <topology evidence="1">Multi-pass membrane protein</topology>
    </subcellularLocation>
</comment>
<feature type="transmembrane region" description="Helical" evidence="7">
    <location>
        <begin position="774"/>
        <end position="795"/>
    </location>
</feature>
<dbReference type="EMBL" id="LZSX01000025">
    <property type="protein sequence ID" value="OBB86863.1"/>
    <property type="molecule type" value="Genomic_DNA"/>
</dbReference>
<name>A0A1A0VUG4_9MYCO</name>
<comment type="caution">
    <text evidence="9">The sequence shown here is derived from an EMBL/GenBank/DDBJ whole genome shotgun (WGS) entry which is preliminary data.</text>
</comment>
<feature type="transmembrane region" description="Helical" evidence="7">
    <location>
        <begin position="591"/>
        <end position="615"/>
    </location>
</feature>
<dbReference type="Proteomes" id="UP000091914">
    <property type="component" value="Unassembled WGS sequence"/>
</dbReference>
<dbReference type="GO" id="GO:0140359">
    <property type="term" value="F:ABC-type transporter activity"/>
    <property type="evidence" value="ECO:0007669"/>
    <property type="project" value="InterPro"/>
</dbReference>
<dbReference type="GO" id="GO:0016020">
    <property type="term" value="C:membrane"/>
    <property type="evidence" value="ECO:0007669"/>
    <property type="project" value="UniProtKB-SubCell"/>
</dbReference>
<dbReference type="Gene3D" id="2.60.200.20">
    <property type="match status" value="1"/>
</dbReference>
<dbReference type="PANTHER" id="PTHR48041:SF139">
    <property type="entry name" value="PROTEIN SCARLET"/>
    <property type="match status" value="1"/>
</dbReference>
<dbReference type="AlphaFoldDB" id="A0A1A0VUG4"/>
<organism evidence="9 10">
    <name type="scientific">Mycobacterium colombiense</name>
    <dbReference type="NCBI Taxonomy" id="339268"/>
    <lineage>
        <taxon>Bacteria</taxon>
        <taxon>Bacillati</taxon>
        <taxon>Actinomycetota</taxon>
        <taxon>Actinomycetes</taxon>
        <taxon>Mycobacteriales</taxon>
        <taxon>Mycobacteriaceae</taxon>
        <taxon>Mycobacterium</taxon>
        <taxon>Mycobacterium avium complex (MAC)</taxon>
    </lineage>
</organism>
<keyword evidence="4 7" id="KW-1133">Transmembrane helix</keyword>
<feature type="compositionally biased region" description="Low complexity" evidence="6">
    <location>
        <begin position="510"/>
        <end position="522"/>
    </location>
</feature>
<dbReference type="Gene3D" id="3.40.50.300">
    <property type="entry name" value="P-loop containing nucleotide triphosphate hydrolases"/>
    <property type="match status" value="1"/>
</dbReference>
<keyword evidence="2" id="KW-0813">Transport</keyword>
<dbReference type="SUPFAM" id="SSF52540">
    <property type="entry name" value="P-loop containing nucleoside triphosphate hydrolases"/>
    <property type="match status" value="1"/>
</dbReference>